<accession>A0A2C6LG15</accession>
<feature type="compositionally biased region" description="Basic and acidic residues" evidence="1">
    <location>
        <begin position="60"/>
        <end position="69"/>
    </location>
</feature>
<organism evidence="2 3">
    <name type="scientific">Desulforamulus profundi</name>
    <dbReference type="NCBI Taxonomy" id="1383067"/>
    <lineage>
        <taxon>Bacteria</taxon>
        <taxon>Bacillati</taxon>
        <taxon>Bacillota</taxon>
        <taxon>Clostridia</taxon>
        <taxon>Eubacteriales</taxon>
        <taxon>Peptococcaceae</taxon>
        <taxon>Desulforamulus</taxon>
    </lineage>
</organism>
<feature type="compositionally biased region" description="Polar residues" evidence="1">
    <location>
        <begin position="46"/>
        <end position="58"/>
    </location>
</feature>
<dbReference type="Proteomes" id="UP000222564">
    <property type="component" value="Unassembled WGS sequence"/>
</dbReference>
<evidence type="ECO:0000256" key="1">
    <source>
        <dbReference type="SAM" id="MobiDB-lite"/>
    </source>
</evidence>
<sequence length="143" mass="15841">MKKCPFRNFEDCLQEQCMAWSGSDCRMFVSPILFSGLTGVQNTAVQPVNNTGNQGEYSTETEKAEKNAKENPTAVVTVVKVEVTKNGNTRAVCRTENGKDEQIIIAKNGVGKTLQGGLNKKFEIEYNVMKDGEAWFAIRAKQL</sequence>
<name>A0A2C6LG15_9FIRM</name>
<keyword evidence="3" id="KW-1185">Reference proteome</keyword>
<gene>
    <name evidence="2" type="ORF">P378_19935</name>
</gene>
<evidence type="ECO:0000313" key="3">
    <source>
        <dbReference type="Proteomes" id="UP000222564"/>
    </source>
</evidence>
<protein>
    <submittedName>
        <fullName evidence="2">Uncharacterized protein</fullName>
    </submittedName>
</protein>
<dbReference type="EMBL" id="AWQQ01000146">
    <property type="protein sequence ID" value="PHJ36840.1"/>
    <property type="molecule type" value="Genomic_DNA"/>
</dbReference>
<dbReference type="OrthoDB" id="1786954at2"/>
<proteinExistence type="predicted"/>
<feature type="region of interest" description="Disordered" evidence="1">
    <location>
        <begin position="46"/>
        <end position="70"/>
    </location>
</feature>
<evidence type="ECO:0000313" key="2">
    <source>
        <dbReference type="EMBL" id="PHJ36840.1"/>
    </source>
</evidence>
<reference evidence="2 3" key="1">
    <citation type="submission" date="2013-09" db="EMBL/GenBank/DDBJ databases">
        <title>Biodegradation of hydrocarbons in the deep terrestrial subsurface : characterization of a microbial consortium composed of two Desulfotomaculum species originating from a deep geological formation.</title>
        <authorList>
            <person name="Aullo T."/>
            <person name="Berlendis S."/>
            <person name="Lascourreges J.-F."/>
            <person name="Dessort D."/>
            <person name="Saint-Laurent S."/>
            <person name="Schraauwers B."/>
            <person name="Mas J."/>
            <person name="Magot M."/>
            <person name="Ranchou-Peyruse A."/>
        </authorList>
    </citation>
    <scope>NUCLEOTIDE SEQUENCE [LARGE SCALE GENOMIC DNA]</scope>
    <source>
        <strain evidence="2 3">Bs107</strain>
    </source>
</reference>
<dbReference type="AlphaFoldDB" id="A0A2C6LG15"/>
<comment type="caution">
    <text evidence="2">The sequence shown here is derived from an EMBL/GenBank/DDBJ whole genome shotgun (WGS) entry which is preliminary data.</text>
</comment>